<dbReference type="InterPro" id="IPR003598">
    <property type="entry name" value="Ig_sub2"/>
</dbReference>
<gene>
    <name evidence="9" type="primary">FCRLA</name>
</gene>
<evidence type="ECO:0000256" key="3">
    <source>
        <dbReference type="ARBA" id="ARBA00023157"/>
    </source>
</evidence>
<dbReference type="Ensembl" id="ENSCAFT00030038652.1">
    <property type="protein sequence ID" value="ENSCAFP00030033727.1"/>
    <property type="gene ID" value="ENSCAFG00030020980.1"/>
</dbReference>
<dbReference type="SMART" id="SM00409">
    <property type="entry name" value="IG"/>
    <property type="match status" value="2"/>
</dbReference>
<keyword evidence="2" id="KW-0677">Repeat</keyword>
<reference evidence="9" key="1">
    <citation type="submission" date="2018-10" db="EMBL/GenBank/DDBJ databases">
        <title>De novo assembly of a Great Dane genome.</title>
        <authorList>
            <person name="Kidd J.M."/>
            <person name="Pendleton A.L."/>
            <person name="Shen F."/>
            <person name="Emery S."/>
        </authorList>
    </citation>
    <scope>NUCLEOTIDE SEQUENCE [LARGE SCALE GENOMIC DNA]</scope>
    <source>
        <strain evidence="9">Great Dane</strain>
    </source>
</reference>
<dbReference type="Ensembl" id="ENSCAFT00040022657.1">
    <property type="protein sequence ID" value="ENSCAFP00040019636.1"/>
    <property type="gene ID" value="ENSCAFG00040011809.1"/>
</dbReference>
<keyword evidence="6" id="KW-0812">Transmembrane</keyword>
<sequence length="432" mass="47226">MLKKISVLEAAGDLNTVTMRLGCVLTAGVLYFSPTVLWAAQMLLGVIIALGLWFPAPAAGCHAAAPFETLQCEGPVSTQDSSCDTQEDLMGPREVDFQVKGYTFSKPFHLIVSYGKPHKSPTKIHSLFGPREVVPIPNQGRELCGPSEKDWLILQGPVSPIFEGDPLTLRCQAWQDWPLAQVTFYRDGSAMGPPGPNREFSIAVVQETDSGHYHCSGILRSPGPGSPETASSVAIKIQELFPAPLLRATPSAEPREGDPVTLSCQTKLPLQRSTTRLFFSFYKDSRTVRSRGLSPEFQIPTASKAHSGSYWCEAATEDNQVWKQSSKLEIRVQSPSSSTSSRTLNPAPQKSPVPESTPTAFPGPQPPLSTPSKNPGFSSPLQVPDPHLYHQMGILLKQMQDMRALLGHLVMELRDLSVRLKLETIKGPVEYE</sequence>
<dbReference type="PANTHER" id="PTHR11481:SF71">
    <property type="entry name" value="FC RECEPTOR-LIKE A"/>
    <property type="match status" value="1"/>
</dbReference>
<name>A0A8C0SEJ3_CANLF</name>
<dbReference type="Proteomes" id="UP000694429">
    <property type="component" value="Chromosome 38"/>
</dbReference>
<dbReference type="GO" id="GO:0005737">
    <property type="term" value="C:cytoplasm"/>
    <property type="evidence" value="ECO:0007669"/>
    <property type="project" value="Ensembl"/>
</dbReference>
<reference evidence="9" key="3">
    <citation type="submission" date="2025-05" db="UniProtKB">
        <authorList>
            <consortium name="Ensembl"/>
        </authorList>
    </citation>
    <scope>IDENTIFICATION</scope>
</reference>
<keyword evidence="3" id="KW-1015">Disulfide bond</keyword>
<feature type="transmembrane region" description="Helical" evidence="6">
    <location>
        <begin position="21"/>
        <end position="54"/>
    </location>
</feature>
<dbReference type="InterPro" id="IPR036179">
    <property type="entry name" value="Ig-like_dom_sf"/>
</dbReference>
<dbReference type="SUPFAM" id="SSF48726">
    <property type="entry name" value="Immunoglobulin"/>
    <property type="match status" value="2"/>
</dbReference>
<dbReference type="SMART" id="SM00408">
    <property type="entry name" value="IGc2"/>
    <property type="match status" value="2"/>
</dbReference>
<feature type="region of interest" description="Disordered" evidence="5">
    <location>
        <begin position="329"/>
        <end position="384"/>
    </location>
</feature>
<reference evidence="8" key="2">
    <citation type="submission" date="2019-03" db="EMBL/GenBank/DDBJ databases">
        <authorList>
            <person name="Warren W.C."/>
            <person name="Johnson G.S."/>
        </authorList>
    </citation>
    <scope>NUCLEOTIDE SEQUENCE [LARGE SCALE GENOMIC DNA]</scope>
    <source>
        <strain evidence="8">Basenji</strain>
    </source>
</reference>
<evidence type="ECO:0000259" key="7">
    <source>
        <dbReference type="PROSITE" id="PS50835"/>
    </source>
</evidence>
<accession>A0A8C0SEJ3</accession>
<evidence type="ECO:0000313" key="10">
    <source>
        <dbReference type="Proteomes" id="UP000694542"/>
    </source>
</evidence>
<dbReference type="PANTHER" id="PTHR11481">
    <property type="entry name" value="IMMUNOGLOBULIN FC RECEPTOR"/>
    <property type="match status" value="1"/>
</dbReference>
<dbReference type="AlphaFoldDB" id="A0A8C0SEJ3"/>
<evidence type="ECO:0000256" key="6">
    <source>
        <dbReference type="SAM" id="Phobius"/>
    </source>
</evidence>
<dbReference type="Pfam" id="PF13895">
    <property type="entry name" value="Ig_2"/>
    <property type="match status" value="2"/>
</dbReference>
<evidence type="ECO:0000313" key="8">
    <source>
        <dbReference type="Ensembl" id="ENSCAFP00030033727.1"/>
    </source>
</evidence>
<dbReference type="FunFam" id="2.60.40.10:FF:000651">
    <property type="entry name" value="Fc receptor like 1"/>
    <property type="match status" value="1"/>
</dbReference>
<dbReference type="OrthoDB" id="8941709at2759"/>
<keyword evidence="4" id="KW-0393">Immunoglobulin domain</keyword>
<evidence type="ECO:0000256" key="2">
    <source>
        <dbReference type="ARBA" id="ARBA00022737"/>
    </source>
</evidence>
<feature type="compositionally biased region" description="Polar residues" evidence="5">
    <location>
        <begin position="370"/>
        <end position="381"/>
    </location>
</feature>
<dbReference type="InterPro" id="IPR050488">
    <property type="entry name" value="Ig_Fc_receptor"/>
</dbReference>
<feature type="domain" description="Ig-like" evidence="7">
    <location>
        <begin position="146"/>
        <end position="231"/>
    </location>
</feature>
<proteinExistence type="predicted"/>
<keyword evidence="6" id="KW-0472">Membrane</keyword>
<evidence type="ECO:0000256" key="5">
    <source>
        <dbReference type="SAM" id="MobiDB-lite"/>
    </source>
</evidence>
<protein>
    <submittedName>
        <fullName evidence="9">Fc receptor like A</fullName>
    </submittedName>
</protein>
<dbReference type="PROSITE" id="PS50835">
    <property type="entry name" value="IG_LIKE"/>
    <property type="match status" value="2"/>
</dbReference>
<dbReference type="Proteomes" id="UP000694542">
    <property type="component" value="Chromosome 38"/>
</dbReference>
<feature type="compositionally biased region" description="Polar residues" evidence="5">
    <location>
        <begin position="342"/>
        <end position="359"/>
    </location>
</feature>
<dbReference type="InterPro" id="IPR007110">
    <property type="entry name" value="Ig-like_dom"/>
</dbReference>
<evidence type="ECO:0000256" key="1">
    <source>
        <dbReference type="ARBA" id="ARBA00022729"/>
    </source>
</evidence>
<dbReference type="Gene3D" id="2.60.40.10">
    <property type="entry name" value="Immunoglobulins"/>
    <property type="match status" value="2"/>
</dbReference>
<evidence type="ECO:0000256" key="4">
    <source>
        <dbReference type="ARBA" id="ARBA00023319"/>
    </source>
</evidence>
<evidence type="ECO:0000313" key="9">
    <source>
        <dbReference type="Ensembl" id="ENSCAFP00040019636.1"/>
    </source>
</evidence>
<feature type="domain" description="Ig-like" evidence="7">
    <location>
        <begin position="244"/>
        <end position="329"/>
    </location>
</feature>
<organism evidence="9 10">
    <name type="scientific">Canis lupus familiaris</name>
    <name type="common">Dog</name>
    <name type="synonym">Canis familiaris</name>
    <dbReference type="NCBI Taxonomy" id="9615"/>
    <lineage>
        <taxon>Eukaryota</taxon>
        <taxon>Metazoa</taxon>
        <taxon>Chordata</taxon>
        <taxon>Craniata</taxon>
        <taxon>Vertebrata</taxon>
        <taxon>Euteleostomi</taxon>
        <taxon>Mammalia</taxon>
        <taxon>Eutheria</taxon>
        <taxon>Laurasiatheria</taxon>
        <taxon>Carnivora</taxon>
        <taxon>Caniformia</taxon>
        <taxon>Canidae</taxon>
        <taxon>Canis</taxon>
    </lineage>
</organism>
<dbReference type="InterPro" id="IPR003599">
    <property type="entry name" value="Ig_sub"/>
</dbReference>
<dbReference type="InterPro" id="IPR013783">
    <property type="entry name" value="Ig-like_fold"/>
</dbReference>
<keyword evidence="1" id="KW-0732">Signal</keyword>
<dbReference type="FunFam" id="2.60.40.10:FF:000217">
    <property type="entry name" value="High affinity immunoglobulin gamma Fc receptor I"/>
    <property type="match status" value="1"/>
</dbReference>
<keyword evidence="6" id="KW-1133">Transmembrane helix</keyword>